<proteinExistence type="predicted"/>
<dbReference type="Proteomes" id="UP001221142">
    <property type="component" value="Unassembled WGS sequence"/>
</dbReference>
<dbReference type="AlphaFoldDB" id="A0AAD7B2N3"/>
<reference evidence="1" key="1">
    <citation type="submission" date="2023-03" db="EMBL/GenBank/DDBJ databases">
        <title>Massive genome expansion in bonnet fungi (Mycena s.s.) driven by repeated elements and novel gene families across ecological guilds.</title>
        <authorList>
            <consortium name="Lawrence Berkeley National Laboratory"/>
            <person name="Harder C.B."/>
            <person name="Miyauchi S."/>
            <person name="Viragh M."/>
            <person name="Kuo A."/>
            <person name="Thoen E."/>
            <person name="Andreopoulos B."/>
            <person name="Lu D."/>
            <person name="Skrede I."/>
            <person name="Drula E."/>
            <person name="Henrissat B."/>
            <person name="Morin E."/>
            <person name="Kohler A."/>
            <person name="Barry K."/>
            <person name="LaButti K."/>
            <person name="Morin E."/>
            <person name="Salamov A."/>
            <person name="Lipzen A."/>
            <person name="Mereny Z."/>
            <person name="Hegedus B."/>
            <person name="Baldrian P."/>
            <person name="Stursova M."/>
            <person name="Weitz H."/>
            <person name="Taylor A."/>
            <person name="Grigoriev I.V."/>
            <person name="Nagy L.G."/>
            <person name="Martin F."/>
            <person name="Kauserud H."/>
        </authorList>
    </citation>
    <scope>NUCLEOTIDE SEQUENCE</scope>
    <source>
        <strain evidence="1">9284</strain>
    </source>
</reference>
<keyword evidence="2" id="KW-1185">Reference proteome</keyword>
<comment type="caution">
    <text evidence="1">The sequence shown here is derived from an EMBL/GenBank/DDBJ whole genome shotgun (WGS) entry which is preliminary data.</text>
</comment>
<evidence type="ECO:0000313" key="2">
    <source>
        <dbReference type="Proteomes" id="UP001221142"/>
    </source>
</evidence>
<gene>
    <name evidence="1" type="ORF">FB45DRAFT_1039844</name>
</gene>
<accession>A0AAD7B2N3</accession>
<dbReference type="EMBL" id="JARKIF010000046">
    <property type="protein sequence ID" value="KAJ7608181.1"/>
    <property type="molecule type" value="Genomic_DNA"/>
</dbReference>
<protein>
    <submittedName>
        <fullName evidence="1">Uncharacterized protein</fullName>
    </submittedName>
</protein>
<name>A0AAD7B2N3_9AGAR</name>
<sequence length="141" mass="15775">MTDLSWSYTTIRFRRHRNPHRGLALLLAAVLNRISAASLPRELATECILPLDCAETGGTTLRLQSGINDRQTAALPHLTLTVGHGLRFPLRGLWIAFYTFVRQPTDISRATLEGRRSRAAHGRTMPLLPRLLLVQRFPVAA</sequence>
<organism evidence="1 2">
    <name type="scientific">Roridomyces roridus</name>
    <dbReference type="NCBI Taxonomy" id="1738132"/>
    <lineage>
        <taxon>Eukaryota</taxon>
        <taxon>Fungi</taxon>
        <taxon>Dikarya</taxon>
        <taxon>Basidiomycota</taxon>
        <taxon>Agaricomycotina</taxon>
        <taxon>Agaricomycetes</taxon>
        <taxon>Agaricomycetidae</taxon>
        <taxon>Agaricales</taxon>
        <taxon>Marasmiineae</taxon>
        <taxon>Mycenaceae</taxon>
        <taxon>Roridomyces</taxon>
    </lineage>
</organism>
<evidence type="ECO:0000313" key="1">
    <source>
        <dbReference type="EMBL" id="KAJ7608181.1"/>
    </source>
</evidence>